<dbReference type="Proteomes" id="UP000526501">
    <property type="component" value="Unassembled WGS sequence"/>
</dbReference>
<dbReference type="InterPro" id="IPR026406">
    <property type="entry name" value="Ver/Plancto_CHP"/>
</dbReference>
<keyword evidence="2" id="KW-1185">Reference proteome</keyword>
<gene>
    <name evidence="1" type="ORF">H5P27_02390</name>
</gene>
<dbReference type="AlphaFoldDB" id="A0A7X1E8K5"/>
<accession>A0A7X1E8K5</accession>
<comment type="caution">
    <text evidence="1">The sequence shown here is derived from an EMBL/GenBank/DDBJ whole genome shotgun (WGS) entry which is preliminary data.</text>
</comment>
<reference evidence="1 2" key="1">
    <citation type="submission" date="2020-07" db="EMBL/GenBank/DDBJ databases">
        <authorList>
            <person name="Feng X."/>
        </authorList>
    </citation>
    <scope>NUCLEOTIDE SEQUENCE [LARGE SCALE GENOMIC DNA]</scope>
    <source>
        <strain evidence="1 2">JCM23202</strain>
    </source>
</reference>
<dbReference type="NCBIfam" id="TIGR04138">
    <property type="entry name" value="Plancto_Ver_chp"/>
    <property type="match status" value="1"/>
</dbReference>
<dbReference type="RefSeq" id="WP_185658775.1">
    <property type="nucleotide sequence ID" value="NZ_CAWPOO010000005.1"/>
</dbReference>
<sequence length="147" mass="17320">MKEHDFTEVVSLIVKEDPRYAKNGYLFLQKALNFTIDRERKRHGKVVTKVAKRHVSGQELLDGIREYALEQYGPMSYYILTSWGINRCEDFGEMVFNLIEYGVFSKNESDEREDFAATYTFKDAFEKPFTPKKHTLKRPSYRSIESL</sequence>
<proteinExistence type="predicted"/>
<dbReference type="EMBL" id="JACHVC010000005">
    <property type="protein sequence ID" value="MBC2604882.1"/>
    <property type="molecule type" value="Genomic_DNA"/>
</dbReference>
<evidence type="ECO:0000313" key="2">
    <source>
        <dbReference type="Proteomes" id="UP000526501"/>
    </source>
</evidence>
<organism evidence="1 2">
    <name type="scientific">Pelagicoccus albus</name>
    <dbReference type="NCBI Taxonomy" id="415222"/>
    <lineage>
        <taxon>Bacteria</taxon>
        <taxon>Pseudomonadati</taxon>
        <taxon>Verrucomicrobiota</taxon>
        <taxon>Opitutia</taxon>
        <taxon>Puniceicoccales</taxon>
        <taxon>Pelagicoccaceae</taxon>
        <taxon>Pelagicoccus</taxon>
    </lineage>
</organism>
<protein>
    <submittedName>
        <fullName evidence="1">Uncharacterized protein</fullName>
    </submittedName>
</protein>
<name>A0A7X1E8K5_9BACT</name>
<evidence type="ECO:0000313" key="1">
    <source>
        <dbReference type="EMBL" id="MBC2604882.1"/>
    </source>
</evidence>